<organism evidence="2 3">
    <name type="scientific">Candidatus Faecalibacterium gallistercoris</name>
    <dbReference type="NCBI Taxonomy" id="2838579"/>
    <lineage>
        <taxon>Bacteria</taxon>
        <taxon>Bacillati</taxon>
        <taxon>Bacillota</taxon>
        <taxon>Clostridia</taxon>
        <taxon>Eubacteriales</taxon>
        <taxon>Oscillospiraceae</taxon>
        <taxon>Faecalibacterium</taxon>
    </lineage>
</organism>
<dbReference type="EMBL" id="DXBJ01000026">
    <property type="protein sequence ID" value="HIZ57738.1"/>
    <property type="molecule type" value="Genomic_DNA"/>
</dbReference>
<sequence>MKLKNIASLLLAGVMAASMLAGCQNANVDPEDPTNPIQPGTDGISAAVETRVADYLDKTNEKIPEYVDFNDDSDLDTALQYAVEFAGVGDIMPQYLHNDQLEYVNNDIYVRLADAVGDDRSATIANIGDIYTLQKAENANSYQIDDEVVVELYAISSAIGENAVEQQIAEKIAYSVEAYEYSTRNTTGDNSTSDGGNYNHTYTVSVSTYTKAVNSSMEGNFLHMDGAADPSVTFVAVQVVRTSTHQ</sequence>
<gene>
    <name evidence="2" type="ORF">H9725_04040</name>
</gene>
<evidence type="ECO:0000313" key="2">
    <source>
        <dbReference type="EMBL" id="HIZ57738.1"/>
    </source>
</evidence>
<evidence type="ECO:0008006" key="4">
    <source>
        <dbReference type="Google" id="ProtNLM"/>
    </source>
</evidence>
<name>A0A9D2FFW9_9FIRM</name>
<dbReference type="PROSITE" id="PS51257">
    <property type="entry name" value="PROKAR_LIPOPROTEIN"/>
    <property type="match status" value="1"/>
</dbReference>
<evidence type="ECO:0000256" key="1">
    <source>
        <dbReference type="SAM" id="SignalP"/>
    </source>
</evidence>
<protein>
    <recommendedName>
        <fullName evidence="4">Lipoprotein</fullName>
    </recommendedName>
</protein>
<feature type="chain" id="PRO_5039461270" description="Lipoprotein" evidence="1">
    <location>
        <begin position="27"/>
        <end position="246"/>
    </location>
</feature>
<dbReference type="Proteomes" id="UP000824065">
    <property type="component" value="Unassembled WGS sequence"/>
</dbReference>
<proteinExistence type="predicted"/>
<reference evidence="2" key="2">
    <citation type="submission" date="2021-04" db="EMBL/GenBank/DDBJ databases">
        <authorList>
            <person name="Gilroy R."/>
        </authorList>
    </citation>
    <scope>NUCLEOTIDE SEQUENCE</scope>
    <source>
        <strain evidence="2">ChiBcec16-3735</strain>
    </source>
</reference>
<accession>A0A9D2FFW9</accession>
<comment type="caution">
    <text evidence="2">The sequence shown here is derived from an EMBL/GenBank/DDBJ whole genome shotgun (WGS) entry which is preliminary data.</text>
</comment>
<feature type="signal peptide" evidence="1">
    <location>
        <begin position="1"/>
        <end position="26"/>
    </location>
</feature>
<evidence type="ECO:0000313" key="3">
    <source>
        <dbReference type="Proteomes" id="UP000824065"/>
    </source>
</evidence>
<keyword evidence="1" id="KW-0732">Signal</keyword>
<dbReference type="AlphaFoldDB" id="A0A9D2FFW9"/>
<reference evidence="2" key="1">
    <citation type="journal article" date="2021" name="PeerJ">
        <title>Extensive microbial diversity within the chicken gut microbiome revealed by metagenomics and culture.</title>
        <authorList>
            <person name="Gilroy R."/>
            <person name="Ravi A."/>
            <person name="Getino M."/>
            <person name="Pursley I."/>
            <person name="Horton D.L."/>
            <person name="Alikhan N.F."/>
            <person name="Baker D."/>
            <person name="Gharbi K."/>
            <person name="Hall N."/>
            <person name="Watson M."/>
            <person name="Adriaenssens E.M."/>
            <person name="Foster-Nyarko E."/>
            <person name="Jarju S."/>
            <person name="Secka A."/>
            <person name="Antonio M."/>
            <person name="Oren A."/>
            <person name="Chaudhuri R.R."/>
            <person name="La Ragione R."/>
            <person name="Hildebrand F."/>
            <person name="Pallen M.J."/>
        </authorList>
    </citation>
    <scope>NUCLEOTIDE SEQUENCE</scope>
    <source>
        <strain evidence="2">ChiBcec16-3735</strain>
    </source>
</reference>